<evidence type="ECO:0000256" key="5">
    <source>
        <dbReference type="PIRSR" id="PIRSR601344-1"/>
    </source>
</evidence>
<reference evidence="7" key="1">
    <citation type="submission" date="2022-10" db="EMBL/GenBank/DDBJ databases">
        <authorList>
            <person name="Chen Y."/>
            <person name="Dougan E. K."/>
            <person name="Chan C."/>
            <person name="Rhodes N."/>
            <person name="Thang M."/>
        </authorList>
    </citation>
    <scope>NUCLEOTIDE SEQUENCE</scope>
</reference>
<accession>A0A9P1DBA4</accession>
<dbReference type="GO" id="GO:0016168">
    <property type="term" value="F:chlorophyll binding"/>
    <property type="evidence" value="ECO:0007669"/>
    <property type="project" value="UniProtKB-KW"/>
</dbReference>
<feature type="binding site" evidence="5">
    <location>
        <position position="453"/>
    </location>
    <ligand>
        <name>chlorophyll a</name>
        <dbReference type="ChEBI" id="CHEBI:58416"/>
        <label>1</label>
    </ligand>
</feature>
<sequence>MYATIGYIVPEYYKFPGYLSPSLGLKFADVPNGLAALSKLPVLGGAQIIAFAGLIETTGFFQAASTTDGRGPRDGQFSMKDSTETGEPGNYGVGFPTFLGKVEDPEARKTKLAAELANGRLAMMAIIGMFFQDGLTGSAWGDWLPVLGGAQIIAFAGLIETTGFFQAASTTDGRGPRDGQFSMKDSTETGEPGNYGVGFPTFLGKVEDPEARKTKLAAELANGRLAMMAIIGMFFQDGLTGSAWGDWSLYTTSPLRAGREPRIARNFFGGDSTSYASFDPAKELGVQDPIGFWDPLGLSADKDEATFKRRRAVEIKHGRIAMYATIGYIVPEYYKFPGYLSPSLGLKFADVPNGLAALSKLPVLGGAQIIAFAGLIETTGFFQAASTTDGRGPREGQFSMKDSTETGEPGNYGVGFPTFLGKVEDPEARKTKLAAELANGRLAMMAIIGMFFQDGLTGSAWGDWSLYTTSPLRAGREPRIARNFFGGDSTSYASFDPAKELGVQDPIGFWDPLGLSADKDEATFKRRRAVEIKHGRIAMYATIGYIVPEYYKFPGYLSPSLGLKFADVPNGLAALSKLPVLGGAQIIAFAGLIETTGFFQAASTTDGRGPREGQFSMKDSTETGEPGNYGVGFPTFLGKVEDPEARKTKLAAELANGRLAMMAIIGMFFQDPNKEAGDFGDPLGLGQYNEEFRNKEINNGRFAMFAAIGIISADLLTGKDAIQQFG</sequence>
<name>A0A9P1DBA4_9DINO</name>
<feature type="binding site" evidence="5">
    <location>
        <position position="436"/>
    </location>
    <ligand>
        <name>chlorophyll a</name>
        <dbReference type="ChEBI" id="CHEBI:58416"/>
        <label>1</label>
    </ligand>
</feature>
<dbReference type="EMBL" id="CAMXCT020003715">
    <property type="protein sequence ID" value="CAL1159258.1"/>
    <property type="molecule type" value="Genomic_DNA"/>
</dbReference>
<feature type="binding site" evidence="5">
    <location>
        <position position="439"/>
    </location>
    <ligand>
        <name>chlorophyll a</name>
        <dbReference type="ChEBI" id="CHEBI:58416"/>
        <label>1</label>
    </ligand>
</feature>
<keyword evidence="9" id="KW-1185">Reference proteome</keyword>
<feature type="binding site" evidence="5">
    <location>
        <position position="441"/>
    </location>
    <ligand>
        <name>chlorophyll a</name>
        <dbReference type="ChEBI" id="CHEBI:58416"/>
        <label>1</label>
    </ligand>
</feature>
<feature type="binding site" evidence="5">
    <location>
        <position position="293"/>
    </location>
    <ligand>
        <name>chlorophyll a</name>
        <dbReference type="ChEBI" id="CHEBI:58416"/>
        <label>1</label>
    </ligand>
</feature>
<evidence type="ECO:0000256" key="6">
    <source>
        <dbReference type="SAM" id="MobiDB-lite"/>
    </source>
</evidence>
<organism evidence="7">
    <name type="scientific">Cladocopium goreaui</name>
    <dbReference type="NCBI Taxonomy" id="2562237"/>
    <lineage>
        <taxon>Eukaryota</taxon>
        <taxon>Sar</taxon>
        <taxon>Alveolata</taxon>
        <taxon>Dinophyceae</taxon>
        <taxon>Suessiales</taxon>
        <taxon>Symbiodiniaceae</taxon>
        <taxon>Cladocopium</taxon>
    </lineage>
</organism>
<feature type="binding site" description="axial binding residue" evidence="5">
    <location>
        <position position="319"/>
    </location>
    <ligand>
        <name>chlorophyll b</name>
        <dbReference type="ChEBI" id="CHEBI:61721"/>
        <label>1</label>
    </ligand>
    <ligandPart>
        <name>Mg</name>
        <dbReference type="ChEBI" id="CHEBI:25107"/>
    </ligandPart>
</feature>
<dbReference type="SUPFAM" id="SSF103511">
    <property type="entry name" value="Chlorophyll a-b binding protein"/>
    <property type="match status" value="5"/>
</dbReference>
<dbReference type="GO" id="GO:0009765">
    <property type="term" value="P:photosynthesis, light harvesting"/>
    <property type="evidence" value="ECO:0007669"/>
    <property type="project" value="InterPro"/>
</dbReference>
<feature type="binding site" evidence="5">
    <location>
        <position position="299"/>
    </location>
    <ligand>
        <name>chlorophyll a</name>
        <dbReference type="ChEBI" id="CHEBI:58416"/>
        <label>1</label>
    </ligand>
</feature>
<feature type="binding site" evidence="5">
    <location>
        <position position="314"/>
    </location>
    <ligand>
        <name>chlorophyll a</name>
        <dbReference type="ChEBI" id="CHEBI:58416"/>
        <label>1</label>
    </ligand>
</feature>
<keyword evidence="3" id="KW-0602">Photosynthesis</keyword>
<evidence type="ECO:0000256" key="1">
    <source>
        <dbReference type="ARBA" id="ARBA00004229"/>
    </source>
</evidence>
<dbReference type="InterPro" id="IPR022796">
    <property type="entry name" value="Chloroa_b-bind"/>
</dbReference>
<keyword evidence="5" id="KW-0148">Chlorophyll</keyword>
<dbReference type="GO" id="GO:0016020">
    <property type="term" value="C:membrane"/>
    <property type="evidence" value="ECO:0007669"/>
    <property type="project" value="InterPro"/>
</dbReference>
<dbReference type="EMBL" id="CAMXCT030003715">
    <property type="protein sequence ID" value="CAL4793195.1"/>
    <property type="molecule type" value="Genomic_DNA"/>
</dbReference>
<comment type="subcellular location">
    <subcellularLocation>
        <location evidence="1">Plastid</location>
        <location evidence="1">Chloroplast</location>
    </subcellularLocation>
</comment>
<evidence type="ECO:0000256" key="3">
    <source>
        <dbReference type="ARBA" id="ARBA00022531"/>
    </source>
</evidence>
<keyword evidence="5" id="KW-0157">Chromophore</keyword>
<reference evidence="8 9" key="2">
    <citation type="submission" date="2024-05" db="EMBL/GenBank/DDBJ databases">
        <authorList>
            <person name="Chen Y."/>
            <person name="Shah S."/>
            <person name="Dougan E. K."/>
            <person name="Thang M."/>
            <person name="Chan C."/>
        </authorList>
    </citation>
    <scope>NUCLEOTIDE SEQUENCE [LARGE SCALE GENOMIC DNA]</scope>
</reference>
<proteinExistence type="predicted"/>
<evidence type="ECO:0000256" key="4">
    <source>
        <dbReference type="ARBA" id="ARBA00022640"/>
    </source>
</evidence>
<dbReference type="Pfam" id="PF00504">
    <property type="entry name" value="Chloroa_b-bind"/>
    <property type="match status" value="5"/>
</dbReference>
<keyword evidence="4" id="KW-0934">Plastid</keyword>
<dbReference type="EMBL" id="CAMXCT010003715">
    <property type="protein sequence ID" value="CAI4005883.1"/>
    <property type="molecule type" value="Genomic_DNA"/>
</dbReference>
<gene>
    <name evidence="7" type="ORF">C1SCF055_LOCUS31568</name>
</gene>
<dbReference type="AlphaFoldDB" id="A0A9P1DBA4"/>
<dbReference type="PANTHER" id="PTHR21649">
    <property type="entry name" value="CHLOROPHYLL A/B BINDING PROTEIN"/>
    <property type="match status" value="1"/>
</dbReference>
<keyword evidence="2" id="KW-0150">Chloroplast</keyword>
<dbReference type="Proteomes" id="UP001152797">
    <property type="component" value="Unassembled WGS sequence"/>
</dbReference>
<protein>
    <submittedName>
        <fullName evidence="8">Fucoxanthin-chlorophyll a-c binding protein D, chloroplastic</fullName>
    </submittedName>
</protein>
<dbReference type="InterPro" id="IPR001344">
    <property type="entry name" value="Chloro_AB-bd_pln"/>
</dbReference>
<comment type="caution">
    <text evidence="7">The sequence shown here is derived from an EMBL/GenBank/DDBJ whole genome shotgun (WGS) entry which is preliminary data.</text>
</comment>
<evidence type="ECO:0000313" key="7">
    <source>
        <dbReference type="EMBL" id="CAI4005883.1"/>
    </source>
</evidence>
<dbReference type="GO" id="GO:0009507">
    <property type="term" value="C:chloroplast"/>
    <property type="evidence" value="ECO:0007669"/>
    <property type="project" value="UniProtKB-SubCell"/>
</dbReference>
<evidence type="ECO:0000256" key="2">
    <source>
        <dbReference type="ARBA" id="ARBA00022528"/>
    </source>
</evidence>
<feature type="binding site" evidence="5">
    <location>
        <position position="317"/>
    </location>
    <ligand>
        <name>chlorophyll a</name>
        <dbReference type="ChEBI" id="CHEBI:58416"/>
        <label>1</label>
    </ligand>
</feature>
<dbReference type="OrthoDB" id="415572at2759"/>
<dbReference type="Gene3D" id="1.10.3460.10">
    <property type="entry name" value="Chlorophyll a/b binding protein domain"/>
    <property type="match status" value="5"/>
</dbReference>
<feature type="region of interest" description="Disordered" evidence="6">
    <location>
        <begin position="65"/>
        <end position="86"/>
    </location>
</feature>
<evidence type="ECO:0000313" key="8">
    <source>
        <dbReference type="EMBL" id="CAL4793195.1"/>
    </source>
</evidence>
<evidence type="ECO:0000313" key="9">
    <source>
        <dbReference type="Proteomes" id="UP001152797"/>
    </source>
</evidence>